<keyword evidence="2" id="KW-1133">Transmembrane helix</keyword>
<organism evidence="3 4">
    <name type="scientific">Candidatus Thiodictyon syntrophicum</name>
    <dbReference type="NCBI Taxonomy" id="1166950"/>
    <lineage>
        <taxon>Bacteria</taxon>
        <taxon>Pseudomonadati</taxon>
        <taxon>Pseudomonadota</taxon>
        <taxon>Gammaproteobacteria</taxon>
        <taxon>Chromatiales</taxon>
        <taxon>Chromatiaceae</taxon>
        <taxon>Thiodictyon</taxon>
    </lineage>
</organism>
<name>A0A2K8U571_9GAMM</name>
<dbReference type="GO" id="GO:0008654">
    <property type="term" value="P:phospholipid biosynthetic process"/>
    <property type="evidence" value="ECO:0007669"/>
    <property type="project" value="InterPro"/>
</dbReference>
<proteinExistence type="predicted"/>
<feature type="transmembrane region" description="Helical" evidence="2">
    <location>
        <begin position="91"/>
        <end position="108"/>
    </location>
</feature>
<evidence type="ECO:0000313" key="4">
    <source>
        <dbReference type="Proteomes" id="UP000232638"/>
    </source>
</evidence>
<dbReference type="GO" id="GO:0016780">
    <property type="term" value="F:phosphotransferase activity, for other substituted phosphate groups"/>
    <property type="evidence" value="ECO:0007669"/>
    <property type="project" value="InterPro"/>
</dbReference>
<dbReference type="OrthoDB" id="9785031at2"/>
<feature type="transmembrane region" description="Helical" evidence="2">
    <location>
        <begin position="120"/>
        <end position="139"/>
    </location>
</feature>
<feature type="transmembrane region" description="Helical" evidence="2">
    <location>
        <begin position="145"/>
        <end position="169"/>
    </location>
</feature>
<dbReference type="KEGG" id="tsy:THSYN_06830"/>
<gene>
    <name evidence="3" type="ORF">THSYN_06830</name>
</gene>
<sequence length="213" mass="23207">MIKHAPLLLTLLRAGLAPVVVLLALFAPLPVAFAACLSLAAVSDYFDGAIARHLKIVTPGLRRLDSLADLLFFLAALFALWWLYPGVLADHAGALAVLIGLGLIRYAASYAKFGREASYHLWSSKLWGFALFLGFYSLLVLQSDGVWITLLIYSGILAALEDLAVTVVLREWRTDVPTLVHAWRWRQAGAAPGAIPRRSAKRTDGTSKPSSLR</sequence>
<dbReference type="GO" id="GO:0016020">
    <property type="term" value="C:membrane"/>
    <property type="evidence" value="ECO:0007669"/>
    <property type="project" value="InterPro"/>
</dbReference>
<accession>A0A2K8U571</accession>
<dbReference type="EMBL" id="CP020370">
    <property type="protein sequence ID" value="AUB80695.1"/>
    <property type="molecule type" value="Genomic_DNA"/>
</dbReference>
<evidence type="ECO:0000256" key="2">
    <source>
        <dbReference type="SAM" id="Phobius"/>
    </source>
</evidence>
<keyword evidence="4" id="KW-1185">Reference proteome</keyword>
<protein>
    <recommendedName>
        <fullName evidence="5">CDP-alcohol phosphatidyltransferase</fullName>
    </recommendedName>
</protein>
<feature type="transmembrane region" description="Helical" evidence="2">
    <location>
        <begin position="26"/>
        <end position="46"/>
    </location>
</feature>
<evidence type="ECO:0000313" key="3">
    <source>
        <dbReference type="EMBL" id="AUB80695.1"/>
    </source>
</evidence>
<feature type="transmembrane region" description="Helical" evidence="2">
    <location>
        <begin position="67"/>
        <end position="85"/>
    </location>
</feature>
<dbReference type="Proteomes" id="UP000232638">
    <property type="component" value="Chromosome"/>
</dbReference>
<reference evidence="3 4" key="1">
    <citation type="submission" date="2017-03" db="EMBL/GenBank/DDBJ databases">
        <title>Complete genome sequence of Candidatus 'Thiodictyon syntrophicum' sp. nov. strain Cad16T, a photolithoautotroph purple sulfur bacterium isolated from an alpine meromictic lake.</title>
        <authorList>
            <person name="Luedin S.M."/>
            <person name="Pothier J.F."/>
            <person name="Danza F."/>
            <person name="Storelli N."/>
            <person name="Wittwer M."/>
            <person name="Tonolla M."/>
        </authorList>
    </citation>
    <scope>NUCLEOTIDE SEQUENCE [LARGE SCALE GENOMIC DNA]</scope>
    <source>
        <strain evidence="3 4">Cad16T</strain>
    </source>
</reference>
<keyword evidence="2" id="KW-0812">Transmembrane</keyword>
<dbReference type="InterPro" id="IPR000462">
    <property type="entry name" value="CDP-OH_P_trans"/>
</dbReference>
<keyword evidence="2" id="KW-0472">Membrane</keyword>
<feature type="region of interest" description="Disordered" evidence="1">
    <location>
        <begin position="191"/>
        <end position="213"/>
    </location>
</feature>
<dbReference type="InterPro" id="IPR043130">
    <property type="entry name" value="CDP-OH_PTrfase_TM_dom"/>
</dbReference>
<dbReference type="AlphaFoldDB" id="A0A2K8U571"/>
<dbReference type="Gene3D" id="1.20.120.1760">
    <property type="match status" value="1"/>
</dbReference>
<dbReference type="RefSeq" id="WP_100918485.1">
    <property type="nucleotide sequence ID" value="NZ_CP020370.1"/>
</dbReference>
<dbReference type="Pfam" id="PF01066">
    <property type="entry name" value="CDP-OH_P_transf"/>
    <property type="match status" value="1"/>
</dbReference>
<evidence type="ECO:0000256" key="1">
    <source>
        <dbReference type="SAM" id="MobiDB-lite"/>
    </source>
</evidence>
<evidence type="ECO:0008006" key="5">
    <source>
        <dbReference type="Google" id="ProtNLM"/>
    </source>
</evidence>